<protein>
    <submittedName>
        <fullName evidence="2">Acetyltransferase</fullName>
    </submittedName>
</protein>
<dbReference type="CDD" id="cd04301">
    <property type="entry name" value="NAT_SF"/>
    <property type="match status" value="1"/>
</dbReference>
<keyword evidence="3" id="KW-1185">Reference proteome</keyword>
<dbReference type="PATRIC" id="fig|862908.3.peg.2825"/>
<proteinExistence type="predicted"/>
<dbReference type="InterPro" id="IPR000182">
    <property type="entry name" value="GNAT_dom"/>
</dbReference>
<evidence type="ECO:0000259" key="1">
    <source>
        <dbReference type="PROSITE" id="PS51186"/>
    </source>
</evidence>
<dbReference type="RefSeq" id="WP_014245493.1">
    <property type="nucleotide sequence ID" value="NC_016620.1"/>
</dbReference>
<dbReference type="PROSITE" id="PS51186">
    <property type="entry name" value="GNAT"/>
    <property type="match status" value="1"/>
</dbReference>
<dbReference type="Proteomes" id="UP000008963">
    <property type="component" value="Chromosome"/>
</dbReference>
<accession>E1WYT1</accession>
<reference evidence="3" key="1">
    <citation type="journal article" date="2013" name="ISME J.">
        <title>A small predatory core genome in the divergent marine Bacteriovorax marinus SJ and the terrestrial Bdellovibrio bacteriovorus.</title>
        <authorList>
            <person name="Crossman L.C."/>
            <person name="Chen H."/>
            <person name="Cerdeno-Tarraga A.M."/>
            <person name="Brooks K."/>
            <person name="Quail M.A."/>
            <person name="Pineiro S.A."/>
            <person name="Hobley L."/>
            <person name="Sockett R.E."/>
            <person name="Bentley S.D."/>
            <person name="Parkhill J."/>
            <person name="Williams H.N."/>
            <person name="Stine O.C."/>
        </authorList>
    </citation>
    <scope>NUCLEOTIDE SEQUENCE [LARGE SCALE GENOMIC DNA]</scope>
    <source>
        <strain evidence="3">ATCC BAA-682 / DSM 15412 / SJ</strain>
    </source>
</reference>
<organism evidence="2 3">
    <name type="scientific">Halobacteriovorax marinus (strain ATCC BAA-682 / DSM 15412 / SJ)</name>
    <name type="common">Bacteriovorax marinus</name>
    <dbReference type="NCBI Taxonomy" id="862908"/>
    <lineage>
        <taxon>Bacteria</taxon>
        <taxon>Pseudomonadati</taxon>
        <taxon>Bdellovibrionota</taxon>
        <taxon>Bacteriovoracia</taxon>
        <taxon>Bacteriovoracales</taxon>
        <taxon>Halobacteriovoraceae</taxon>
        <taxon>Halobacteriovorax</taxon>
    </lineage>
</organism>
<dbReference type="OrthoDB" id="7871902at2"/>
<dbReference type="SUPFAM" id="SSF55729">
    <property type="entry name" value="Acyl-CoA N-acyltransferases (Nat)"/>
    <property type="match status" value="1"/>
</dbReference>
<dbReference type="STRING" id="862908.BMS_2954"/>
<dbReference type="AlphaFoldDB" id="E1WYT1"/>
<gene>
    <name evidence="2" type="ordered locus">BMS_2954</name>
</gene>
<dbReference type="HOGENOM" id="CLU_1728816_0_0_7"/>
<dbReference type="InterPro" id="IPR016181">
    <property type="entry name" value="Acyl_CoA_acyltransferase"/>
</dbReference>
<sequence>MDLKISKSFNQNAIATLYKNKHDLKLAFPSAKYPVDMKDWHDWIEKTESENFSLLWENKDGFISHLAIKSFREKPGIVYLCFFIIDEKYRGKGLSSKILDDAYRFVREELSKSELWLVVDPKNKKAFNIYLNEGFKVIDEREAGLRMMKQL</sequence>
<evidence type="ECO:0000313" key="2">
    <source>
        <dbReference type="EMBL" id="CBW27721.1"/>
    </source>
</evidence>
<dbReference type="GO" id="GO:0016747">
    <property type="term" value="F:acyltransferase activity, transferring groups other than amino-acyl groups"/>
    <property type="evidence" value="ECO:0007669"/>
    <property type="project" value="InterPro"/>
</dbReference>
<evidence type="ECO:0000313" key="3">
    <source>
        <dbReference type="Proteomes" id="UP000008963"/>
    </source>
</evidence>
<dbReference type="eggNOG" id="COG0456">
    <property type="taxonomic scope" value="Bacteria"/>
</dbReference>
<name>E1WYT1_HALMS</name>
<dbReference type="Gene3D" id="3.40.630.30">
    <property type="match status" value="1"/>
</dbReference>
<feature type="domain" description="N-acetyltransferase" evidence="1">
    <location>
        <begin position="12"/>
        <end position="151"/>
    </location>
</feature>
<dbReference type="Pfam" id="PF00583">
    <property type="entry name" value="Acetyltransf_1"/>
    <property type="match status" value="1"/>
</dbReference>
<dbReference type="EMBL" id="FQ312005">
    <property type="protein sequence ID" value="CBW27721.1"/>
    <property type="molecule type" value="Genomic_DNA"/>
</dbReference>
<dbReference type="KEGG" id="bmx:BMS_2954"/>